<comment type="caution">
    <text evidence="3">The sequence shown here is derived from an EMBL/GenBank/DDBJ whole genome shotgun (WGS) entry which is preliminary data.</text>
</comment>
<protein>
    <submittedName>
        <fullName evidence="3">Plasmid stabilization system protein ParE</fullName>
    </submittedName>
</protein>
<keyword evidence="4" id="KW-1185">Reference proteome</keyword>
<dbReference type="Gene3D" id="3.30.2310.20">
    <property type="entry name" value="RelE-like"/>
    <property type="match status" value="1"/>
</dbReference>
<organism evidence="3 4">
    <name type="scientific">Azospirillum rugosum</name>
    <dbReference type="NCBI Taxonomy" id="416170"/>
    <lineage>
        <taxon>Bacteria</taxon>
        <taxon>Pseudomonadati</taxon>
        <taxon>Pseudomonadota</taxon>
        <taxon>Alphaproteobacteria</taxon>
        <taxon>Rhodospirillales</taxon>
        <taxon>Azospirillaceae</taxon>
        <taxon>Azospirillum</taxon>
    </lineage>
</organism>
<dbReference type="InterPro" id="IPR051803">
    <property type="entry name" value="TA_system_RelE-like_toxin"/>
</dbReference>
<evidence type="ECO:0000256" key="2">
    <source>
        <dbReference type="ARBA" id="ARBA00022649"/>
    </source>
</evidence>
<name>A0ABS4SPM4_9PROT</name>
<gene>
    <name evidence="3" type="ORF">J2851_004296</name>
</gene>
<dbReference type="RefSeq" id="WP_209768703.1">
    <property type="nucleotide sequence ID" value="NZ_JAGINP010000016.1"/>
</dbReference>
<reference evidence="3 4" key="1">
    <citation type="submission" date="2021-03" db="EMBL/GenBank/DDBJ databases">
        <title>Genomic Encyclopedia of Type Strains, Phase III (KMG-III): the genomes of soil and plant-associated and newly described type strains.</title>
        <authorList>
            <person name="Whitman W."/>
        </authorList>
    </citation>
    <scope>NUCLEOTIDE SEQUENCE [LARGE SCALE GENOMIC DNA]</scope>
    <source>
        <strain evidence="3 4">IMMIB AFH-6</strain>
    </source>
</reference>
<dbReference type="InterPro" id="IPR007712">
    <property type="entry name" value="RelE/ParE_toxin"/>
</dbReference>
<evidence type="ECO:0000313" key="3">
    <source>
        <dbReference type="EMBL" id="MBP2294506.1"/>
    </source>
</evidence>
<evidence type="ECO:0000313" key="4">
    <source>
        <dbReference type="Proteomes" id="UP000781958"/>
    </source>
</evidence>
<dbReference type="PANTHER" id="PTHR33755:SF8">
    <property type="entry name" value="TOXIN PARE2"/>
    <property type="match status" value="1"/>
</dbReference>
<comment type="similarity">
    <text evidence="1">Belongs to the RelE toxin family.</text>
</comment>
<proteinExistence type="inferred from homology"/>
<dbReference type="InterPro" id="IPR035093">
    <property type="entry name" value="RelE/ParE_toxin_dom_sf"/>
</dbReference>
<dbReference type="PANTHER" id="PTHR33755">
    <property type="entry name" value="TOXIN PARE1-RELATED"/>
    <property type="match status" value="1"/>
</dbReference>
<dbReference type="EMBL" id="JAGINP010000016">
    <property type="protein sequence ID" value="MBP2294506.1"/>
    <property type="molecule type" value="Genomic_DNA"/>
</dbReference>
<dbReference type="Pfam" id="PF05016">
    <property type="entry name" value="ParE_toxin"/>
    <property type="match status" value="1"/>
</dbReference>
<accession>A0ABS4SPM4</accession>
<keyword evidence="2" id="KW-1277">Toxin-antitoxin system</keyword>
<dbReference type="Proteomes" id="UP000781958">
    <property type="component" value="Unassembled WGS sequence"/>
</dbReference>
<evidence type="ECO:0000256" key="1">
    <source>
        <dbReference type="ARBA" id="ARBA00006226"/>
    </source>
</evidence>
<sequence>MMRAVVFTKAARQELFDAIDWYESRRPGLGQRFADEVGALTERMAASPQQFPVIRQNIRKAPVRSFPYRLIFRTTLDIVQVIACFHTSRSPMTWQSRLP</sequence>